<evidence type="ECO:0000313" key="4">
    <source>
        <dbReference type="Proteomes" id="UP000799429"/>
    </source>
</evidence>
<evidence type="ECO:0000313" key="3">
    <source>
        <dbReference type="EMBL" id="KAF2836077.1"/>
    </source>
</evidence>
<protein>
    <submittedName>
        <fullName evidence="3">HET-domain-containing protein</fullName>
    </submittedName>
</protein>
<comment type="caution">
    <text evidence="3">The sequence shown here is derived from an EMBL/GenBank/DDBJ whole genome shotgun (WGS) entry which is preliminary data.</text>
</comment>
<feature type="region of interest" description="Disordered" evidence="1">
    <location>
        <begin position="260"/>
        <end position="336"/>
    </location>
</feature>
<feature type="domain" description="Heterokaryon incompatibility" evidence="2">
    <location>
        <begin position="561"/>
        <end position="707"/>
    </location>
</feature>
<keyword evidence="4" id="KW-1185">Reference proteome</keyword>
<organism evidence="3 4">
    <name type="scientific">Patellaria atrata CBS 101060</name>
    <dbReference type="NCBI Taxonomy" id="1346257"/>
    <lineage>
        <taxon>Eukaryota</taxon>
        <taxon>Fungi</taxon>
        <taxon>Dikarya</taxon>
        <taxon>Ascomycota</taxon>
        <taxon>Pezizomycotina</taxon>
        <taxon>Dothideomycetes</taxon>
        <taxon>Dothideomycetes incertae sedis</taxon>
        <taxon>Patellariales</taxon>
        <taxon>Patellariaceae</taxon>
        <taxon>Patellaria</taxon>
    </lineage>
</organism>
<dbReference type="AlphaFoldDB" id="A0A9P4S6A8"/>
<dbReference type="EMBL" id="MU006105">
    <property type="protein sequence ID" value="KAF2836077.1"/>
    <property type="molecule type" value="Genomic_DNA"/>
</dbReference>
<feature type="region of interest" description="Disordered" evidence="1">
    <location>
        <begin position="1"/>
        <end position="72"/>
    </location>
</feature>
<dbReference type="Proteomes" id="UP000799429">
    <property type="component" value="Unassembled WGS sequence"/>
</dbReference>
<sequence length="1138" mass="130267">MAPSKFRSMFSRSKKDSQDKVQTPAQSNSPYLPPNSQPPPYATNPPTPQQGYARPPLVQNDSGVVFTGHHPQMGQNGMVMVNGKPGGDWELRNGAPQTNVIPTTYHPTNYVPQPAHPQHFDRRSPQPPIYRRPIAPGYDDGYPVIPHPPPPPGSFNPYAGSNAPPQRIVYIEEPEPLPPGRGGYPRQPARFVESEEELVYVPAPPMQGQMRSIPPVTMPNGDQLVFAGMTTMPNGERKPQFMVIPAEEVERGRRVEPVRIFVRDESPDSEPELFTIPVRGGPPGSRRQYPPGRVIEGNGYDSDDEPRVIYNPASDSRFSSRAPSPEPTPDEEGEVNLNRRYDHLPESMVPFWYNKRPKRVGKDSPHYLCATCRRIDFRALFRQDETDTIPKPRDCINLGTLISMAQKQECGFCQLVPRIVATDAGRDLPTTLTEDERKDILRVKLTEMMQNIYYLCPVRFSTTYNIPALYLYNSKELTEASKQSSVFKQHRCMAVRPFSGNEPNTGRRIKNPEVIDFEWIRERIQMCEARDIQGPNRFDITIRAIDIDKMCIVDLEHGARYVTLSYTWGQANQLKLERANEETFRQPGALRTLLGSIPKTIRDSITLVEKIGERYLWVDALCIIQDCPEDKDTQIGAMGDIYRHCLFTLCACCGEDASYGLPGIEPGTRTTRQVISLVGDIVLGNMMPDSEPIENSKWYTRAWTLQENALSQRKLQISDTGVRWWCWHTITPEDQHCRHPYWKEGTPHSGMYFFKTEDDRVVSKIEKNSNFDIYAFIISDYTSRNLTWESDAEKAILGVFNEIDGLFRGRFVWGIPDTELVAGLLWHPVGQSKRRVEPKTGNPLFPSWSWLGWSGVAVYPWLIERTTPMSEFGSPLRFRNIVVKDDSGAPDDEMWITGDDYRGMMTCRVTEMHRWRPDKDGWSYIDEESEAHRWLHPVLEQFFASRRGMTIATNFTHRLHLRTLLTRFTVDQKVHQRKENYDYSHKVHFARVRDSRGFCAGQIFLPDPETLSAEEKATYTPPDMLSEFIVLSRASTNPDPRIGRDILHNTPMRELASVYSMPYSTGRRGEESEEEEEEHLDPLAQFDTRVFDDTTPWGLFNVLIVERRGEVVYRRAVGRVHVAAFMGQGAWEEEFLLE</sequence>
<dbReference type="PANTHER" id="PTHR33112:SF12">
    <property type="entry name" value="HETEROKARYON INCOMPATIBILITY DOMAIN-CONTAINING PROTEIN"/>
    <property type="match status" value="1"/>
</dbReference>
<evidence type="ECO:0000256" key="1">
    <source>
        <dbReference type="SAM" id="MobiDB-lite"/>
    </source>
</evidence>
<dbReference type="PANTHER" id="PTHR33112">
    <property type="entry name" value="DOMAIN PROTEIN, PUTATIVE-RELATED"/>
    <property type="match status" value="1"/>
</dbReference>
<feature type="compositionally biased region" description="Low complexity" evidence="1">
    <location>
        <begin position="1"/>
        <end position="11"/>
    </location>
</feature>
<dbReference type="Pfam" id="PF06985">
    <property type="entry name" value="HET"/>
    <property type="match status" value="1"/>
</dbReference>
<dbReference type="InterPro" id="IPR010730">
    <property type="entry name" value="HET"/>
</dbReference>
<gene>
    <name evidence="3" type="ORF">M501DRAFT_987642</name>
</gene>
<feature type="compositionally biased region" description="Polar residues" evidence="1">
    <location>
        <begin position="313"/>
        <end position="322"/>
    </location>
</feature>
<reference evidence="3" key="1">
    <citation type="journal article" date="2020" name="Stud. Mycol.">
        <title>101 Dothideomycetes genomes: a test case for predicting lifestyles and emergence of pathogens.</title>
        <authorList>
            <person name="Haridas S."/>
            <person name="Albert R."/>
            <person name="Binder M."/>
            <person name="Bloem J."/>
            <person name="Labutti K."/>
            <person name="Salamov A."/>
            <person name="Andreopoulos B."/>
            <person name="Baker S."/>
            <person name="Barry K."/>
            <person name="Bills G."/>
            <person name="Bluhm B."/>
            <person name="Cannon C."/>
            <person name="Castanera R."/>
            <person name="Culley D."/>
            <person name="Daum C."/>
            <person name="Ezra D."/>
            <person name="Gonzalez J."/>
            <person name="Henrissat B."/>
            <person name="Kuo A."/>
            <person name="Liang C."/>
            <person name="Lipzen A."/>
            <person name="Lutzoni F."/>
            <person name="Magnuson J."/>
            <person name="Mondo S."/>
            <person name="Nolan M."/>
            <person name="Ohm R."/>
            <person name="Pangilinan J."/>
            <person name="Park H.-J."/>
            <person name="Ramirez L."/>
            <person name="Alfaro M."/>
            <person name="Sun H."/>
            <person name="Tritt A."/>
            <person name="Yoshinaga Y."/>
            <person name="Zwiers L.-H."/>
            <person name="Turgeon B."/>
            <person name="Goodwin S."/>
            <person name="Spatafora J."/>
            <person name="Crous P."/>
            <person name="Grigoriev I."/>
        </authorList>
    </citation>
    <scope>NUCLEOTIDE SEQUENCE</scope>
    <source>
        <strain evidence="3">CBS 101060</strain>
    </source>
</reference>
<feature type="compositionally biased region" description="Pro residues" evidence="1">
    <location>
        <begin position="31"/>
        <end position="48"/>
    </location>
</feature>
<proteinExistence type="predicted"/>
<name>A0A9P4S6A8_9PEZI</name>
<accession>A0A9P4S6A8</accession>
<dbReference type="OrthoDB" id="5135333at2759"/>
<evidence type="ECO:0000259" key="2">
    <source>
        <dbReference type="Pfam" id="PF06985"/>
    </source>
</evidence>